<evidence type="ECO:0000256" key="2">
    <source>
        <dbReference type="PROSITE-ProRule" id="PRU10007"/>
    </source>
</evidence>
<keyword evidence="1 3" id="KW-0560">Oxidoreductase</keyword>
<dbReference type="eggNOG" id="COG1012">
    <property type="taxonomic scope" value="Bacteria"/>
</dbReference>
<keyword evidence="6" id="KW-1185">Reference proteome</keyword>
<evidence type="ECO:0000313" key="5">
    <source>
        <dbReference type="EMBL" id="CBW28113.1"/>
    </source>
</evidence>
<feature type="active site" evidence="2">
    <location>
        <position position="257"/>
    </location>
</feature>
<dbReference type="Pfam" id="PF00171">
    <property type="entry name" value="Aldedh"/>
    <property type="match status" value="1"/>
</dbReference>
<evidence type="ECO:0000256" key="1">
    <source>
        <dbReference type="ARBA" id="ARBA00023002"/>
    </source>
</evidence>
<evidence type="ECO:0000313" key="6">
    <source>
        <dbReference type="Proteomes" id="UP000008963"/>
    </source>
</evidence>
<proteinExistence type="inferred from homology"/>
<dbReference type="KEGG" id="bmx:BMS_3370"/>
<comment type="similarity">
    <text evidence="3">Belongs to the aldehyde dehydrogenase family.</text>
</comment>
<dbReference type="EMBL" id="FQ312005">
    <property type="protein sequence ID" value="CBW28113.1"/>
    <property type="molecule type" value="Genomic_DNA"/>
</dbReference>
<dbReference type="InterPro" id="IPR015590">
    <property type="entry name" value="Aldehyde_DH_dom"/>
</dbReference>
<name>E1X143_HALMS</name>
<gene>
    <name evidence="5" type="primary">astD</name>
    <name evidence="5" type="ordered locus">BMS_3370</name>
</gene>
<evidence type="ECO:0000256" key="3">
    <source>
        <dbReference type="RuleBase" id="RU003345"/>
    </source>
</evidence>
<sequence length="506" mass="56308">MTYELKGNYFNNEFIQPPLTGPDAVEKWITRTSPANSAQTLWKCPIHYGHAEEVVESATNGFKEWRKTSVQERVALLKKYQEELITKKEEIAKAISLEMGKPYWEALTEAGALIAKVDVTISDSLPRVESKVYDEIMPMTNGYIHYKPIGPCFIIGPFNFPCHLANGQITSALIAGNTIIFKPSEKTCYSAQLMFECLSRAGFPKGVINLVQGDGEVARRILKSKDIKAVFFTGSKDIGKSILKQTHEDLGKLVSLELGGKNPAIVHSDVNIDYVLGELVKGSFLTTGQRCTSTAIVPIHRSICDEVVSKFHELSKRIIVDHPIEHDEVPFMGPLVDQQALDSYLLYVGMAKREGLEEIMRGKKLEKTFDGHYVSPSIHLAQKWDDKSHFLSSEIFGPNCTFIPYDDIEEAIEIANKTEYGLAASIFTKDHSLYELALRDLDHGYVNLNRSTVGASAKLPFGGVKNSGNYHPAAVTTIDACVYQQASLEILKEEETDLNNIVGLKK</sequence>
<dbReference type="InterPro" id="IPR016162">
    <property type="entry name" value="Ald_DH_N"/>
</dbReference>
<dbReference type="Gene3D" id="3.40.605.10">
    <property type="entry name" value="Aldehyde Dehydrogenase, Chain A, domain 1"/>
    <property type="match status" value="1"/>
</dbReference>
<dbReference type="Gene3D" id="3.40.309.10">
    <property type="entry name" value="Aldehyde Dehydrogenase, Chain A, domain 2"/>
    <property type="match status" value="1"/>
</dbReference>
<dbReference type="PROSITE" id="PS00687">
    <property type="entry name" value="ALDEHYDE_DEHYDR_GLU"/>
    <property type="match status" value="1"/>
</dbReference>
<dbReference type="AlphaFoldDB" id="E1X143"/>
<dbReference type="InterPro" id="IPR016161">
    <property type="entry name" value="Ald_DH/histidinol_DH"/>
</dbReference>
<dbReference type="SUPFAM" id="SSF53720">
    <property type="entry name" value="ALDH-like"/>
    <property type="match status" value="1"/>
</dbReference>
<dbReference type="InterPro" id="IPR016163">
    <property type="entry name" value="Ald_DH_C"/>
</dbReference>
<dbReference type="Proteomes" id="UP000008963">
    <property type="component" value="Chromosome"/>
</dbReference>
<reference evidence="6" key="1">
    <citation type="journal article" date="2013" name="ISME J.">
        <title>A small predatory core genome in the divergent marine Bacteriovorax marinus SJ and the terrestrial Bdellovibrio bacteriovorus.</title>
        <authorList>
            <person name="Crossman L.C."/>
            <person name="Chen H."/>
            <person name="Cerdeno-Tarraga A.M."/>
            <person name="Brooks K."/>
            <person name="Quail M.A."/>
            <person name="Pineiro S.A."/>
            <person name="Hobley L."/>
            <person name="Sockett R.E."/>
            <person name="Bentley S.D."/>
            <person name="Parkhill J."/>
            <person name="Williams H.N."/>
            <person name="Stine O.C."/>
        </authorList>
    </citation>
    <scope>NUCLEOTIDE SEQUENCE [LARGE SCALE GENOMIC DNA]</scope>
    <source>
        <strain evidence="6">ATCC BAA-682 / DSM 15412 / SJ</strain>
    </source>
</reference>
<dbReference type="STRING" id="862908.BMS_3370"/>
<dbReference type="OrthoDB" id="5287617at2"/>
<dbReference type="PANTHER" id="PTHR11699">
    <property type="entry name" value="ALDEHYDE DEHYDROGENASE-RELATED"/>
    <property type="match status" value="1"/>
</dbReference>
<dbReference type="HOGENOM" id="CLU_005391_1_0_7"/>
<accession>E1X143</accession>
<protein>
    <submittedName>
        <fullName evidence="5">Succinylglutamic semialdehyde dehydrogenase</fullName>
    </submittedName>
</protein>
<dbReference type="GO" id="GO:0016620">
    <property type="term" value="F:oxidoreductase activity, acting on the aldehyde or oxo group of donors, NAD or NADP as acceptor"/>
    <property type="evidence" value="ECO:0007669"/>
    <property type="project" value="InterPro"/>
</dbReference>
<feature type="domain" description="Aldehyde dehydrogenase" evidence="4">
    <location>
        <begin position="29"/>
        <end position="471"/>
    </location>
</feature>
<evidence type="ECO:0000259" key="4">
    <source>
        <dbReference type="Pfam" id="PF00171"/>
    </source>
</evidence>
<dbReference type="InterPro" id="IPR029510">
    <property type="entry name" value="Ald_DH_CS_GLU"/>
</dbReference>
<dbReference type="RefSeq" id="WP_014245882.1">
    <property type="nucleotide sequence ID" value="NC_016620.1"/>
</dbReference>
<dbReference type="PATRIC" id="fig|862908.3.peg.3223"/>
<organism evidence="5 6">
    <name type="scientific">Halobacteriovorax marinus (strain ATCC BAA-682 / DSM 15412 / SJ)</name>
    <name type="common">Bacteriovorax marinus</name>
    <dbReference type="NCBI Taxonomy" id="862908"/>
    <lineage>
        <taxon>Bacteria</taxon>
        <taxon>Pseudomonadati</taxon>
        <taxon>Bdellovibrionota</taxon>
        <taxon>Bacteriovoracia</taxon>
        <taxon>Bacteriovoracales</taxon>
        <taxon>Halobacteriovoraceae</taxon>
        <taxon>Halobacteriovorax</taxon>
    </lineage>
</organism>